<dbReference type="Proteomes" id="UP001182556">
    <property type="component" value="Unassembled WGS sequence"/>
</dbReference>
<evidence type="ECO:0000313" key="2">
    <source>
        <dbReference type="EMBL" id="KAK1925724.1"/>
    </source>
</evidence>
<feature type="region of interest" description="Disordered" evidence="1">
    <location>
        <begin position="774"/>
        <end position="798"/>
    </location>
</feature>
<protein>
    <submittedName>
        <fullName evidence="2">Uncharacterized protein</fullName>
    </submittedName>
</protein>
<gene>
    <name evidence="2" type="ORF">DB88DRAFT_484893</name>
</gene>
<accession>A0AAD9FSZ5</accession>
<dbReference type="EMBL" id="JAODAN010000003">
    <property type="protein sequence ID" value="KAK1925724.1"/>
    <property type="molecule type" value="Genomic_DNA"/>
</dbReference>
<evidence type="ECO:0000313" key="3">
    <source>
        <dbReference type="Proteomes" id="UP001182556"/>
    </source>
</evidence>
<reference evidence="2" key="1">
    <citation type="submission" date="2023-02" db="EMBL/GenBank/DDBJ databases">
        <title>Identification and recombinant expression of a fungal hydrolase from Papiliotrema laurentii that hydrolyzes apple cutin and clears colloidal polyester polyurethane.</title>
        <authorList>
            <consortium name="DOE Joint Genome Institute"/>
            <person name="Roman V.A."/>
            <person name="Bojanowski C."/>
            <person name="Crable B.R."/>
            <person name="Wagner D.N."/>
            <person name="Hung C.S."/>
            <person name="Nadeau L.J."/>
            <person name="Schratz L."/>
            <person name="Haridas S."/>
            <person name="Pangilinan J."/>
            <person name="Lipzen A."/>
            <person name="Na H."/>
            <person name="Yan M."/>
            <person name="Ng V."/>
            <person name="Grigoriev I.V."/>
            <person name="Spatafora J.W."/>
            <person name="Barlow D."/>
            <person name="Biffinger J."/>
            <person name="Kelley-Loughnane N."/>
            <person name="Varaljay V.A."/>
            <person name="Crookes-Goodson W.J."/>
        </authorList>
    </citation>
    <scope>NUCLEOTIDE SEQUENCE</scope>
    <source>
        <strain evidence="2">5307AH</strain>
    </source>
</reference>
<feature type="region of interest" description="Disordered" evidence="1">
    <location>
        <begin position="87"/>
        <end position="117"/>
    </location>
</feature>
<proteinExistence type="predicted"/>
<dbReference type="AlphaFoldDB" id="A0AAD9FSZ5"/>
<comment type="caution">
    <text evidence="2">The sequence shown here is derived from an EMBL/GenBank/DDBJ whole genome shotgun (WGS) entry which is preliminary data.</text>
</comment>
<feature type="region of interest" description="Disordered" evidence="1">
    <location>
        <begin position="647"/>
        <end position="671"/>
    </location>
</feature>
<organism evidence="2 3">
    <name type="scientific">Papiliotrema laurentii</name>
    <name type="common">Cryptococcus laurentii</name>
    <dbReference type="NCBI Taxonomy" id="5418"/>
    <lineage>
        <taxon>Eukaryota</taxon>
        <taxon>Fungi</taxon>
        <taxon>Dikarya</taxon>
        <taxon>Basidiomycota</taxon>
        <taxon>Agaricomycotina</taxon>
        <taxon>Tremellomycetes</taxon>
        <taxon>Tremellales</taxon>
        <taxon>Rhynchogastremaceae</taxon>
        <taxon>Papiliotrema</taxon>
    </lineage>
</organism>
<sequence length="812" mass="90378">MLVRRYSTQIAARATVLFIPIGSCLRPCPPNWVDVTTASRAGGVSASTLGLHRCYSNVTDLAQITTAGATSPSPLYDHLSPLPDKTSPTSRIIPADLPLPGQDSDPSPDLSRETHASSAHNIVDLQKSLTRLRSALLRQDRAQALIIAAKYTRTVALTSPPESAVRQYDRLFDVFLSDEIVDLPSTTPTLCDILQSPENTPVCSDIVSGKLASLAIKDRRYLTVLSVLFRRDPPDGDHQVFSWIAQGLFDRLSDPSILIKMVFEYHADATQGATLRDPLIWRRLIQACKRKPATRRDLIELFRRVCESHKIREDDDSAEARERANQLALPFTAFLAQWAKDYMAYPSRRQSQDGTSFPRQVATELSEVIGWTRLPAHFLNEWMRAETATSNHDVAEMVWKTFYTAYTKDKRAAADAQDRLNQIRLTGDTAEIDLAIAEASVRHRIVEENSDRPVPDGTTYRLYFKLYKSLYNPEPIRTTISSMLDNIPREGVDCNLLNTLLSAVLSKVHTDDFDLPLFYLVLSMYDPNPFDRGTTWGPPLDRRTVNIAAGGIAQLWRRTGAVLDPLWDPNVAATVRRRTAEWREGKEGLPSGPLHTGLHPDEWRMISSALDEIVPLPASTADRSIYASPLPRVHLPLGRKGFIRAQDPARITQRSPDRPFLASRPDEPVPPAPDMPQTWQEVYNANWNQHGLAQAEDPATGEILRALRVLLRRAIRLVLADTMTPSLGNNQEMLDKALVKNLQKVWDETGFTGPGRPALGADLTCGDLGLGNMEEAGGEVGGQRSRLAPSDPESDGRVRARLNGGRRRVLGY</sequence>
<keyword evidence="3" id="KW-1185">Reference proteome</keyword>
<name>A0AAD9FSZ5_PAPLA</name>
<evidence type="ECO:0000256" key="1">
    <source>
        <dbReference type="SAM" id="MobiDB-lite"/>
    </source>
</evidence>